<evidence type="ECO:0000256" key="2">
    <source>
        <dbReference type="SAM" id="Phobius"/>
    </source>
</evidence>
<evidence type="ECO:0000256" key="1">
    <source>
        <dbReference type="SAM" id="MobiDB-lite"/>
    </source>
</evidence>
<feature type="compositionally biased region" description="Low complexity" evidence="1">
    <location>
        <begin position="46"/>
        <end position="60"/>
    </location>
</feature>
<dbReference type="EMBL" id="NIVC01000725">
    <property type="protein sequence ID" value="PAA77750.1"/>
    <property type="molecule type" value="Genomic_DNA"/>
</dbReference>
<keyword evidence="2" id="KW-0472">Membrane</keyword>
<feature type="region of interest" description="Disordered" evidence="1">
    <location>
        <begin position="1"/>
        <end position="84"/>
    </location>
</feature>
<accession>A0A267FVA3</accession>
<keyword evidence="2" id="KW-0812">Transmembrane</keyword>
<gene>
    <name evidence="3" type="ORF">BOX15_Mlig015262g3</name>
</gene>
<comment type="caution">
    <text evidence="3">The sequence shown here is derived from an EMBL/GenBank/DDBJ whole genome shotgun (WGS) entry which is preliminary data.</text>
</comment>
<proteinExistence type="predicted"/>
<evidence type="ECO:0000313" key="4">
    <source>
        <dbReference type="Proteomes" id="UP000215902"/>
    </source>
</evidence>
<dbReference type="AlphaFoldDB" id="A0A267FVA3"/>
<organism evidence="3 4">
    <name type="scientific">Macrostomum lignano</name>
    <dbReference type="NCBI Taxonomy" id="282301"/>
    <lineage>
        <taxon>Eukaryota</taxon>
        <taxon>Metazoa</taxon>
        <taxon>Spiralia</taxon>
        <taxon>Lophotrochozoa</taxon>
        <taxon>Platyhelminthes</taxon>
        <taxon>Rhabditophora</taxon>
        <taxon>Macrostomorpha</taxon>
        <taxon>Macrostomida</taxon>
        <taxon>Macrostomidae</taxon>
        <taxon>Macrostomum</taxon>
    </lineage>
</organism>
<feature type="transmembrane region" description="Helical" evidence="2">
    <location>
        <begin position="152"/>
        <end position="177"/>
    </location>
</feature>
<evidence type="ECO:0000313" key="3">
    <source>
        <dbReference type="EMBL" id="PAA77750.1"/>
    </source>
</evidence>
<feature type="transmembrane region" description="Helical" evidence="2">
    <location>
        <begin position="189"/>
        <end position="211"/>
    </location>
</feature>
<reference evidence="3 4" key="1">
    <citation type="submission" date="2017-06" db="EMBL/GenBank/DDBJ databases">
        <title>A platform for efficient transgenesis in Macrostomum lignano, a flatworm model organism for stem cell research.</title>
        <authorList>
            <person name="Berezikov E."/>
        </authorList>
    </citation>
    <scope>NUCLEOTIDE SEQUENCE [LARGE SCALE GENOMIC DNA]</scope>
    <source>
        <strain evidence="3">DV1</strain>
        <tissue evidence="3">Whole organism</tissue>
    </source>
</reference>
<feature type="compositionally biased region" description="Low complexity" evidence="1">
    <location>
        <begin position="24"/>
        <end position="38"/>
    </location>
</feature>
<keyword evidence="2" id="KW-1133">Transmembrane helix</keyword>
<keyword evidence="4" id="KW-1185">Reference proteome</keyword>
<feature type="compositionally biased region" description="Polar residues" evidence="1">
    <location>
        <begin position="1"/>
        <end position="14"/>
    </location>
</feature>
<protein>
    <submittedName>
        <fullName evidence="3">Uncharacterized protein</fullName>
    </submittedName>
</protein>
<feature type="region of interest" description="Disordered" evidence="1">
    <location>
        <begin position="97"/>
        <end position="133"/>
    </location>
</feature>
<name>A0A267FVA3_9PLAT</name>
<dbReference type="Proteomes" id="UP000215902">
    <property type="component" value="Unassembled WGS sequence"/>
</dbReference>
<sequence>MENSYRNVSKMSAKSNNNDDDKNNNNNNNNSNHNNGSNVISEQQGSAKSAISANSNKNSNQLMPPGGGACWKSTPGASGQQPPRLSLSAILPLSAMCSAKPQQQSQKKRSKRSSSGISDRTMLPGANYRSASNGRKSRARRFFANSSVRRSLLIDAAAVLIFVPLAVSTSLALMRLFAGKVGGASQLEWHHYLLVAALASLVLVPAFRLAYSCHQYRRRLRRMAAADLLSPTNADPRLKLPSAGAAAVDAAAAVGAGGKGKKHDYTTKSKRIEAADAARAMEYREFACLVAKQQRIELSRRDVSAVDAGDLSCHRPDISMAAYNC</sequence>